<dbReference type="Proteomes" id="UP000886886">
    <property type="component" value="Unassembled WGS sequence"/>
</dbReference>
<sequence>ADIMAQAPVIIFAVNPFGKGIFEELTPEERIYEICNIQSLSASVQNMLLAATEKGIGSLWICDIYFAYFELCDWLKPEGELLAAVALGYPDEAPKARPRREIEDVVEWRV</sequence>
<keyword evidence="2" id="KW-0560">Oxidoreductase</keyword>
<evidence type="ECO:0000313" key="4">
    <source>
        <dbReference type="EMBL" id="HIQ96102.1"/>
    </source>
</evidence>
<comment type="caution">
    <text evidence="4">The sequence shown here is derived from an EMBL/GenBank/DDBJ whole genome shotgun (WGS) entry which is preliminary data.</text>
</comment>
<organism evidence="4 5">
    <name type="scientific">Candidatus Limivivens merdigallinarum</name>
    <dbReference type="NCBI Taxonomy" id="2840859"/>
    <lineage>
        <taxon>Bacteria</taxon>
        <taxon>Bacillati</taxon>
        <taxon>Bacillota</taxon>
        <taxon>Clostridia</taxon>
        <taxon>Lachnospirales</taxon>
        <taxon>Lachnospiraceae</taxon>
        <taxon>Lachnospiraceae incertae sedis</taxon>
        <taxon>Candidatus Limivivens</taxon>
    </lineage>
</organism>
<dbReference type="InterPro" id="IPR000415">
    <property type="entry name" value="Nitroreductase-like"/>
</dbReference>
<comment type="similarity">
    <text evidence="1">Belongs to the nitroreductase family.</text>
</comment>
<reference evidence="4" key="2">
    <citation type="journal article" date="2021" name="PeerJ">
        <title>Extensive microbial diversity within the chicken gut microbiome revealed by metagenomics and culture.</title>
        <authorList>
            <person name="Gilroy R."/>
            <person name="Ravi A."/>
            <person name="Getino M."/>
            <person name="Pursley I."/>
            <person name="Horton D.L."/>
            <person name="Alikhan N.F."/>
            <person name="Baker D."/>
            <person name="Gharbi K."/>
            <person name="Hall N."/>
            <person name="Watson M."/>
            <person name="Adriaenssens E.M."/>
            <person name="Foster-Nyarko E."/>
            <person name="Jarju S."/>
            <person name="Secka A."/>
            <person name="Antonio M."/>
            <person name="Oren A."/>
            <person name="Chaudhuri R.R."/>
            <person name="La Ragione R."/>
            <person name="Hildebrand F."/>
            <person name="Pallen M.J."/>
        </authorList>
    </citation>
    <scope>NUCLEOTIDE SEQUENCE</scope>
    <source>
        <strain evidence="4">ChiSjej3B21-11622</strain>
    </source>
</reference>
<feature type="domain" description="Nitroreductase" evidence="3">
    <location>
        <begin position="2"/>
        <end position="89"/>
    </location>
</feature>
<feature type="non-terminal residue" evidence="4">
    <location>
        <position position="1"/>
    </location>
</feature>
<dbReference type="AlphaFoldDB" id="A0A9D0ZUX0"/>
<gene>
    <name evidence="4" type="ORF">IAB26_06035</name>
</gene>
<evidence type="ECO:0000313" key="5">
    <source>
        <dbReference type="Proteomes" id="UP000886886"/>
    </source>
</evidence>
<dbReference type="PANTHER" id="PTHR43673">
    <property type="entry name" value="NAD(P)H NITROREDUCTASE YDGI-RELATED"/>
    <property type="match status" value="1"/>
</dbReference>
<dbReference type="InterPro" id="IPR029479">
    <property type="entry name" value="Nitroreductase"/>
</dbReference>
<protein>
    <submittedName>
        <fullName evidence="4">Nitroreductase family protein</fullName>
    </submittedName>
</protein>
<dbReference type="EMBL" id="DVFT01000090">
    <property type="protein sequence ID" value="HIQ96102.1"/>
    <property type="molecule type" value="Genomic_DNA"/>
</dbReference>
<reference evidence="4" key="1">
    <citation type="submission" date="2020-10" db="EMBL/GenBank/DDBJ databases">
        <authorList>
            <person name="Gilroy R."/>
        </authorList>
    </citation>
    <scope>NUCLEOTIDE SEQUENCE</scope>
    <source>
        <strain evidence="4">ChiSjej3B21-11622</strain>
    </source>
</reference>
<dbReference type="SUPFAM" id="SSF55469">
    <property type="entry name" value="FMN-dependent nitroreductase-like"/>
    <property type="match status" value="1"/>
</dbReference>
<accession>A0A9D0ZUX0</accession>
<evidence type="ECO:0000256" key="2">
    <source>
        <dbReference type="ARBA" id="ARBA00023002"/>
    </source>
</evidence>
<dbReference type="Gene3D" id="3.40.109.10">
    <property type="entry name" value="NADH Oxidase"/>
    <property type="match status" value="1"/>
</dbReference>
<evidence type="ECO:0000256" key="1">
    <source>
        <dbReference type="ARBA" id="ARBA00007118"/>
    </source>
</evidence>
<dbReference type="Pfam" id="PF00881">
    <property type="entry name" value="Nitroreductase"/>
    <property type="match status" value="1"/>
</dbReference>
<dbReference type="PANTHER" id="PTHR43673:SF10">
    <property type="entry name" value="NADH DEHYDROGENASE_NAD(P)H NITROREDUCTASE XCC3605-RELATED"/>
    <property type="match status" value="1"/>
</dbReference>
<dbReference type="GO" id="GO:0016491">
    <property type="term" value="F:oxidoreductase activity"/>
    <property type="evidence" value="ECO:0007669"/>
    <property type="project" value="UniProtKB-KW"/>
</dbReference>
<evidence type="ECO:0000259" key="3">
    <source>
        <dbReference type="Pfam" id="PF00881"/>
    </source>
</evidence>
<proteinExistence type="inferred from homology"/>
<name>A0A9D0ZUX0_9FIRM</name>